<dbReference type="PROSITE" id="PS00463">
    <property type="entry name" value="ZN2_CY6_FUNGAL_1"/>
    <property type="match status" value="1"/>
</dbReference>
<dbReference type="InterPro" id="IPR007219">
    <property type="entry name" value="XnlR_reg_dom"/>
</dbReference>
<dbReference type="SMART" id="SM00066">
    <property type="entry name" value="GAL4"/>
    <property type="match status" value="1"/>
</dbReference>
<evidence type="ECO:0000256" key="5">
    <source>
        <dbReference type="ARBA" id="ARBA00023125"/>
    </source>
</evidence>
<keyword evidence="6" id="KW-0804">Transcription</keyword>
<feature type="domain" description="Zn(2)-C6 fungal-type" evidence="9">
    <location>
        <begin position="33"/>
        <end position="65"/>
    </location>
</feature>
<dbReference type="GO" id="GO:0005634">
    <property type="term" value="C:nucleus"/>
    <property type="evidence" value="ECO:0007669"/>
    <property type="project" value="UniProtKB-SubCell"/>
</dbReference>
<protein>
    <recommendedName>
        <fullName evidence="9">Zn(2)-C6 fungal-type domain-containing protein</fullName>
    </recommendedName>
</protein>
<evidence type="ECO:0000256" key="2">
    <source>
        <dbReference type="ARBA" id="ARBA00022723"/>
    </source>
</evidence>
<evidence type="ECO:0000256" key="8">
    <source>
        <dbReference type="SAM" id="MobiDB-lite"/>
    </source>
</evidence>
<dbReference type="GO" id="GO:0000981">
    <property type="term" value="F:DNA-binding transcription factor activity, RNA polymerase II-specific"/>
    <property type="evidence" value="ECO:0007669"/>
    <property type="project" value="InterPro"/>
</dbReference>
<dbReference type="GO" id="GO:0008270">
    <property type="term" value="F:zinc ion binding"/>
    <property type="evidence" value="ECO:0007669"/>
    <property type="project" value="InterPro"/>
</dbReference>
<comment type="subcellular location">
    <subcellularLocation>
        <location evidence="1">Nucleus</location>
    </subcellularLocation>
</comment>
<dbReference type="GO" id="GO:0003677">
    <property type="term" value="F:DNA binding"/>
    <property type="evidence" value="ECO:0007669"/>
    <property type="project" value="UniProtKB-KW"/>
</dbReference>
<dbReference type="SMART" id="SM00906">
    <property type="entry name" value="Fungal_trans"/>
    <property type="match status" value="1"/>
</dbReference>
<proteinExistence type="predicted"/>
<keyword evidence="3" id="KW-0862">Zinc</keyword>
<gene>
    <name evidence="10" type="ORF">MYCIT1_LOCUS38362</name>
</gene>
<dbReference type="EMBL" id="CAVNYO010000481">
    <property type="protein sequence ID" value="CAK5284864.1"/>
    <property type="molecule type" value="Genomic_DNA"/>
</dbReference>
<evidence type="ECO:0000313" key="10">
    <source>
        <dbReference type="EMBL" id="CAK5284864.1"/>
    </source>
</evidence>
<dbReference type="PANTHER" id="PTHR31313:SF81">
    <property type="entry name" value="TY1 ENHANCER ACTIVATOR"/>
    <property type="match status" value="1"/>
</dbReference>
<dbReference type="AlphaFoldDB" id="A0AAD2HZ21"/>
<evidence type="ECO:0000259" key="9">
    <source>
        <dbReference type="PROSITE" id="PS50048"/>
    </source>
</evidence>
<dbReference type="PROSITE" id="PS50048">
    <property type="entry name" value="ZN2_CY6_FUNGAL_2"/>
    <property type="match status" value="1"/>
</dbReference>
<evidence type="ECO:0000256" key="4">
    <source>
        <dbReference type="ARBA" id="ARBA00023015"/>
    </source>
</evidence>
<dbReference type="Proteomes" id="UP001295794">
    <property type="component" value="Unassembled WGS sequence"/>
</dbReference>
<dbReference type="InterPro" id="IPR001138">
    <property type="entry name" value="Zn2Cys6_DnaBD"/>
</dbReference>
<evidence type="ECO:0000256" key="3">
    <source>
        <dbReference type="ARBA" id="ARBA00022833"/>
    </source>
</evidence>
<dbReference type="InterPro" id="IPR051615">
    <property type="entry name" value="Transcr_Regulatory_Elem"/>
</dbReference>
<keyword evidence="7" id="KW-0539">Nucleus</keyword>
<accession>A0AAD2HZ21</accession>
<dbReference type="SUPFAM" id="SSF57701">
    <property type="entry name" value="Zn2/Cys6 DNA-binding domain"/>
    <property type="match status" value="1"/>
</dbReference>
<evidence type="ECO:0000256" key="7">
    <source>
        <dbReference type="ARBA" id="ARBA00023242"/>
    </source>
</evidence>
<feature type="compositionally biased region" description="Basic and acidic residues" evidence="8">
    <location>
        <begin position="1"/>
        <end position="14"/>
    </location>
</feature>
<keyword evidence="2" id="KW-0479">Metal-binding</keyword>
<keyword evidence="11" id="KW-1185">Reference proteome</keyword>
<dbReference type="Pfam" id="PF00172">
    <property type="entry name" value="Zn_clus"/>
    <property type="match status" value="1"/>
</dbReference>
<sequence>MPRTAKDKPAESSAHKGKSKAAAERTRKHIPQACDVCRARHIRCDGTKPLCEQCRQSTRMHECTWLKGTVRKPRTEAHFEALRKQVDSLQAYCRALEERVAICSCRTKSESDSLSRPLASFDEEDEENDFGDQQADGAWEGARGEDVEEEELDDIAQELCIPAQDLKLGERELESHGITAPFRFLADSIDNPPAPPKSSQLSEKNAISHAADTYVFTLDGSNEFDPTFQWARYLPKEVPLSRQEHDRILDLLFKFFTMWCMRVVPSLFLRDMHRHLSVPGSSPPPKTTHYSPMLHNALIALASGFSDDPRIRDLRARQYFADAAKRCIEAECMKPNISVVHALSILASFHSTQGDQMLGYLYFGMSARISQALGLCMDAQPWVKAGRITAADMQDRGWAYWTTFTQDVCWSLYVGREFSLPAPSETVPVPFVDTASDQIAWSYSNSGLDPQANYLSSTFSATCDLLLIARKIMKIVNRLAKVSGRRDLINDHMISEIDVKIHAWKSRLKPEVEINASNRDFATPHKLMLHCMYWWSFILLHRPFFHRKAKPMHGSDPEVDHVKLCKRAAENLMDLVQSYRSLYSLRYVPMTMIQVVFSAGTVYLLLAARSLSGARIGHTTLTASLAQTDLCIDYLHEIAKSWSCATAIANILHGLKADRIGLLLRRRGMDITQQPLDEPAPAVPAAAAEAMDFNIFSALDSGTNYDSEMWNLLGMVGGETLSAVPFVPFDMGYQDVESPALRDDEAGARDMNMDMDALWKELWP</sequence>
<reference evidence="10" key="1">
    <citation type="submission" date="2023-11" db="EMBL/GenBank/DDBJ databases">
        <authorList>
            <person name="De Vega J J."/>
            <person name="De Vega J J."/>
        </authorList>
    </citation>
    <scope>NUCLEOTIDE SEQUENCE</scope>
</reference>
<feature type="region of interest" description="Disordered" evidence="8">
    <location>
        <begin position="1"/>
        <end position="26"/>
    </location>
</feature>
<dbReference type="CDD" id="cd12148">
    <property type="entry name" value="fungal_TF_MHR"/>
    <property type="match status" value="1"/>
</dbReference>
<comment type="caution">
    <text evidence="10">The sequence shown here is derived from an EMBL/GenBank/DDBJ whole genome shotgun (WGS) entry which is preliminary data.</text>
</comment>
<feature type="compositionally biased region" description="Acidic residues" evidence="8">
    <location>
        <begin position="121"/>
        <end position="130"/>
    </location>
</feature>
<dbReference type="Pfam" id="PF04082">
    <property type="entry name" value="Fungal_trans"/>
    <property type="match status" value="1"/>
</dbReference>
<feature type="region of interest" description="Disordered" evidence="8">
    <location>
        <begin position="112"/>
        <end position="143"/>
    </location>
</feature>
<dbReference type="InterPro" id="IPR036864">
    <property type="entry name" value="Zn2-C6_fun-type_DNA-bd_sf"/>
</dbReference>
<name>A0AAD2HZ21_9AGAR</name>
<dbReference type="GO" id="GO:0006351">
    <property type="term" value="P:DNA-templated transcription"/>
    <property type="evidence" value="ECO:0007669"/>
    <property type="project" value="InterPro"/>
</dbReference>
<organism evidence="10 11">
    <name type="scientific">Mycena citricolor</name>
    <dbReference type="NCBI Taxonomy" id="2018698"/>
    <lineage>
        <taxon>Eukaryota</taxon>
        <taxon>Fungi</taxon>
        <taxon>Dikarya</taxon>
        <taxon>Basidiomycota</taxon>
        <taxon>Agaricomycotina</taxon>
        <taxon>Agaricomycetes</taxon>
        <taxon>Agaricomycetidae</taxon>
        <taxon>Agaricales</taxon>
        <taxon>Marasmiineae</taxon>
        <taxon>Mycenaceae</taxon>
        <taxon>Mycena</taxon>
    </lineage>
</organism>
<dbReference type="Gene3D" id="4.10.240.10">
    <property type="entry name" value="Zn(2)-C6 fungal-type DNA-binding domain"/>
    <property type="match status" value="1"/>
</dbReference>
<keyword evidence="4" id="KW-0805">Transcription regulation</keyword>
<dbReference type="PANTHER" id="PTHR31313">
    <property type="entry name" value="TY1 ENHANCER ACTIVATOR"/>
    <property type="match status" value="1"/>
</dbReference>
<evidence type="ECO:0000256" key="1">
    <source>
        <dbReference type="ARBA" id="ARBA00004123"/>
    </source>
</evidence>
<evidence type="ECO:0000313" key="11">
    <source>
        <dbReference type="Proteomes" id="UP001295794"/>
    </source>
</evidence>
<keyword evidence="5" id="KW-0238">DNA-binding</keyword>
<dbReference type="CDD" id="cd00067">
    <property type="entry name" value="GAL4"/>
    <property type="match status" value="1"/>
</dbReference>
<evidence type="ECO:0000256" key="6">
    <source>
        <dbReference type="ARBA" id="ARBA00023163"/>
    </source>
</evidence>